<dbReference type="AlphaFoldDB" id="A0AAN1W0U5"/>
<feature type="region of interest" description="Disordered" evidence="3">
    <location>
        <begin position="382"/>
        <end position="403"/>
    </location>
</feature>
<dbReference type="SUPFAM" id="SSF58104">
    <property type="entry name" value="Methyl-accepting chemotaxis protein (MCP) signaling domain"/>
    <property type="match status" value="1"/>
</dbReference>
<feature type="transmembrane region" description="Helical" evidence="4">
    <location>
        <begin position="12"/>
        <end position="32"/>
    </location>
</feature>
<evidence type="ECO:0000256" key="3">
    <source>
        <dbReference type="SAM" id="MobiDB-lite"/>
    </source>
</evidence>
<evidence type="ECO:0000259" key="5">
    <source>
        <dbReference type="PROSITE" id="PS50111"/>
    </source>
</evidence>
<keyword evidence="4" id="KW-1133">Transmembrane helix</keyword>
<gene>
    <name evidence="6" type="ORF">FGKAn22_14300</name>
</gene>
<dbReference type="Gene3D" id="1.10.287.950">
    <property type="entry name" value="Methyl-accepting chemotaxis protein"/>
    <property type="match status" value="1"/>
</dbReference>
<dbReference type="GO" id="GO:0016020">
    <property type="term" value="C:membrane"/>
    <property type="evidence" value="ECO:0007669"/>
    <property type="project" value="InterPro"/>
</dbReference>
<keyword evidence="4" id="KW-0472">Membrane</keyword>
<dbReference type="Pfam" id="PF00015">
    <property type="entry name" value="MCPsignal"/>
    <property type="match status" value="1"/>
</dbReference>
<evidence type="ECO:0000313" key="6">
    <source>
        <dbReference type="EMBL" id="BBI99737.1"/>
    </source>
</evidence>
<evidence type="ECO:0000256" key="1">
    <source>
        <dbReference type="ARBA" id="ARBA00023224"/>
    </source>
</evidence>
<sequence>MGGKPMAGAKDMTVAMPSVILGVAGVAGIFAVGGTQPFALGCAALLAVAAAVAARVSASHCRQTVQAAVDEVRAKLETDLREEKAKAINGLDDLCVDVLPIWSRQIEMARGNTEEAITDLTIRFANLSQRLEAAVATSQNTAGAGGDGGGLVALLKDSQADLNSIIASLRAALEVKSVMLKEIQSLSHLTDALKSMAQDVGDIASQTNLLALNAAIEAARAGEVGRGFAVVADEVRKLSNLSGETGKKISETVETVNNAIAATLRASEQYARQDEEMVVNSERVIEQVLAQFHTATSGLSDSTEVLRQESQAIGSEIAEVLVALQFQDRVSQMLMHVRNDLEKLEKHLEMHEQELAAGRLFGPIDVSAWLEELSRTYTMPEQHAVHGGGSSGAASKSDEITFF</sequence>
<dbReference type="KEGG" id="fku:FGKAn22_14300"/>
<accession>A0AAN1W0U5</accession>
<name>A0AAN1W0U5_9PROT</name>
<dbReference type="SMART" id="SM00283">
    <property type="entry name" value="MA"/>
    <property type="match status" value="1"/>
</dbReference>
<proteinExistence type="predicted"/>
<keyword evidence="7" id="KW-1185">Reference proteome</keyword>
<evidence type="ECO:0000256" key="2">
    <source>
        <dbReference type="PROSITE-ProRule" id="PRU00284"/>
    </source>
</evidence>
<protein>
    <submittedName>
        <fullName evidence="6">Methyl-accepting chemotaxis protein</fullName>
    </submittedName>
</protein>
<dbReference type="Proteomes" id="UP001319121">
    <property type="component" value="Chromosome"/>
</dbReference>
<feature type="domain" description="Methyl-accepting transducer" evidence="5">
    <location>
        <begin position="112"/>
        <end position="325"/>
    </location>
</feature>
<dbReference type="GO" id="GO:0007165">
    <property type="term" value="P:signal transduction"/>
    <property type="evidence" value="ECO:0007669"/>
    <property type="project" value="UniProtKB-KW"/>
</dbReference>
<keyword evidence="1 2" id="KW-0807">Transducer</keyword>
<dbReference type="EMBL" id="AP019536">
    <property type="protein sequence ID" value="BBI99737.1"/>
    <property type="molecule type" value="Genomic_DNA"/>
</dbReference>
<keyword evidence="4" id="KW-0812">Transmembrane</keyword>
<reference evidence="6 7" key="1">
    <citation type="submission" date="2019-03" db="EMBL/GenBank/DDBJ databases">
        <title>Complete genome sequence of Ferrigenium kumadai strain An22, a microaerophilic iron-oxidizing bacterium isolated from a paddy field soil.</title>
        <authorList>
            <person name="Watanabe T."/>
            <person name="Asakawa S."/>
        </authorList>
    </citation>
    <scope>NUCLEOTIDE SEQUENCE [LARGE SCALE GENOMIC DNA]</scope>
    <source>
        <strain evidence="6 7">An22</strain>
    </source>
</reference>
<evidence type="ECO:0000256" key="4">
    <source>
        <dbReference type="SAM" id="Phobius"/>
    </source>
</evidence>
<dbReference type="PANTHER" id="PTHR32089:SF112">
    <property type="entry name" value="LYSOZYME-LIKE PROTEIN-RELATED"/>
    <property type="match status" value="1"/>
</dbReference>
<evidence type="ECO:0000313" key="7">
    <source>
        <dbReference type="Proteomes" id="UP001319121"/>
    </source>
</evidence>
<dbReference type="PROSITE" id="PS50111">
    <property type="entry name" value="CHEMOTAXIS_TRANSDUC_2"/>
    <property type="match status" value="1"/>
</dbReference>
<dbReference type="InterPro" id="IPR004089">
    <property type="entry name" value="MCPsignal_dom"/>
</dbReference>
<organism evidence="6 7">
    <name type="scientific">Ferrigenium kumadai</name>
    <dbReference type="NCBI Taxonomy" id="1682490"/>
    <lineage>
        <taxon>Bacteria</taxon>
        <taxon>Pseudomonadati</taxon>
        <taxon>Pseudomonadota</taxon>
        <taxon>Betaproteobacteria</taxon>
        <taxon>Nitrosomonadales</taxon>
        <taxon>Gallionellaceae</taxon>
        <taxon>Ferrigenium</taxon>
    </lineage>
</organism>
<dbReference type="PANTHER" id="PTHR32089">
    <property type="entry name" value="METHYL-ACCEPTING CHEMOTAXIS PROTEIN MCPB"/>
    <property type="match status" value="1"/>
</dbReference>